<evidence type="ECO:0000313" key="1">
    <source>
        <dbReference type="EMBL" id="OWZ14285.1"/>
    </source>
</evidence>
<evidence type="ECO:0000313" key="2">
    <source>
        <dbReference type="Proteomes" id="UP000198211"/>
    </source>
</evidence>
<reference evidence="2" key="1">
    <citation type="submission" date="2017-03" db="EMBL/GenBank/DDBJ databases">
        <title>Phytopthora megakarya and P. palmivora, two closely related causual agents of cacao black pod achieved similar genome size and gene model numbers by different mechanisms.</title>
        <authorList>
            <person name="Ali S."/>
            <person name="Shao J."/>
            <person name="Larry D.J."/>
            <person name="Kronmiller B."/>
            <person name="Shen D."/>
            <person name="Strem M.D."/>
            <person name="Melnick R.L."/>
            <person name="Guiltinan M.J."/>
            <person name="Tyler B.M."/>
            <person name="Meinhardt L.W."/>
            <person name="Bailey B.A."/>
        </authorList>
    </citation>
    <scope>NUCLEOTIDE SEQUENCE [LARGE SCALE GENOMIC DNA]</scope>
    <source>
        <strain evidence="2">zdho120</strain>
    </source>
</reference>
<keyword evidence="2" id="KW-1185">Reference proteome</keyword>
<dbReference type="EMBL" id="NBNE01001373">
    <property type="protein sequence ID" value="OWZ14285.1"/>
    <property type="molecule type" value="Genomic_DNA"/>
</dbReference>
<sequence length="98" mass="11152">MDEIVQLCNVHIYDQLDLNLLQPPYEIVLCGPHRVSEDLASNLGYGYQSSTLPCWSTCLNLLDITCIYSCPGCTSILHVGRIHRMSMHVSSYRFEFPD</sequence>
<dbReference type="Proteomes" id="UP000198211">
    <property type="component" value="Unassembled WGS sequence"/>
</dbReference>
<name>A0A225W9L8_9STRA</name>
<accession>A0A225W9L8</accession>
<proteinExistence type="predicted"/>
<protein>
    <submittedName>
        <fullName evidence="1">Uncharacterized protein</fullName>
    </submittedName>
</protein>
<organism evidence="1 2">
    <name type="scientific">Phytophthora megakarya</name>
    <dbReference type="NCBI Taxonomy" id="4795"/>
    <lineage>
        <taxon>Eukaryota</taxon>
        <taxon>Sar</taxon>
        <taxon>Stramenopiles</taxon>
        <taxon>Oomycota</taxon>
        <taxon>Peronosporomycetes</taxon>
        <taxon>Peronosporales</taxon>
        <taxon>Peronosporaceae</taxon>
        <taxon>Phytophthora</taxon>
    </lineage>
</organism>
<gene>
    <name evidence="1" type="ORF">PHMEG_00012262</name>
</gene>
<dbReference type="AlphaFoldDB" id="A0A225W9L8"/>
<comment type="caution">
    <text evidence="1">The sequence shown here is derived from an EMBL/GenBank/DDBJ whole genome shotgun (WGS) entry which is preliminary data.</text>
</comment>